<accession>A0A8H4XDI9</accession>
<feature type="compositionally biased region" description="Pro residues" evidence="1">
    <location>
        <begin position="111"/>
        <end position="120"/>
    </location>
</feature>
<evidence type="ECO:0000313" key="2">
    <source>
        <dbReference type="EMBL" id="KAF4970246.1"/>
    </source>
</evidence>
<proteinExistence type="predicted"/>
<feature type="compositionally biased region" description="Basic and acidic residues" evidence="1">
    <location>
        <begin position="176"/>
        <end position="186"/>
    </location>
</feature>
<feature type="compositionally biased region" description="Basic and acidic residues" evidence="1">
    <location>
        <begin position="77"/>
        <end position="110"/>
    </location>
</feature>
<dbReference type="AlphaFoldDB" id="A0A8H4XDI9"/>
<feature type="region of interest" description="Disordered" evidence="1">
    <location>
        <begin position="1"/>
        <end position="335"/>
    </location>
</feature>
<feature type="compositionally biased region" description="Low complexity" evidence="1">
    <location>
        <begin position="302"/>
        <end position="316"/>
    </location>
</feature>
<evidence type="ECO:0000313" key="3">
    <source>
        <dbReference type="Proteomes" id="UP000635477"/>
    </source>
</evidence>
<protein>
    <submittedName>
        <fullName evidence="2">Uncharacterized protein</fullName>
    </submittedName>
</protein>
<sequence>MASYRPQRHQGRSSRFDDDFIAPGPSNSYDAYDDFDPRGRHNEAPPSPPRSPPRRHKSERRRQQPSPGHNGYPDEPMNSRRPEPEYRPRKREPEQRRGRSEGPDRRKRDLSPPPFGPPPDSPRRKARSVRPERESHPDRETRPDRDARPDREREYRPPKERRPAQETPAIRMKRGQRPDRDGRSDRGPPGPESYERDPHGRGGPPPYQQHPDDFRERRNKTWAPEPDSTRRYRNAMPPSPRSKSRPQGRASRHLDSDDDDHAGYYAAGAGAAGAAAAAGRRRPRSQGGDRGRRGASPDRRGPSPGRGPSRGRPPAAQKTRGAPARRNSMPAAGAKMRNIWANPLIQAGARTAFTAGAQAAMKSRGDPSPWLGSKGAKVATAALGAALVDGFMGQKHPGSTRQTLMREGIDLASVEAVKGAGRYDDHTPRHHRRR</sequence>
<feature type="compositionally biased region" description="Basic and acidic residues" evidence="1">
    <location>
        <begin position="287"/>
        <end position="301"/>
    </location>
</feature>
<reference evidence="2" key="2">
    <citation type="submission" date="2020-05" db="EMBL/GenBank/DDBJ databases">
        <authorList>
            <person name="Kim H.-S."/>
            <person name="Proctor R.H."/>
            <person name="Brown D.W."/>
        </authorList>
    </citation>
    <scope>NUCLEOTIDE SEQUENCE</scope>
    <source>
        <strain evidence="2">NRRL 22465</strain>
    </source>
</reference>
<name>A0A8H4XDI9_9HYPO</name>
<feature type="compositionally biased region" description="Low complexity" evidence="1">
    <location>
        <begin position="263"/>
        <end position="278"/>
    </location>
</feature>
<gene>
    <name evidence="2" type="ORF">FZEAL_10081</name>
</gene>
<feature type="compositionally biased region" description="Basic and acidic residues" evidence="1">
    <location>
        <begin position="129"/>
        <end position="164"/>
    </location>
</feature>
<dbReference type="OrthoDB" id="3539922at2759"/>
<feature type="compositionally biased region" description="Basic residues" evidence="1">
    <location>
        <begin position="1"/>
        <end position="12"/>
    </location>
</feature>
<organism evidence="2 3">
    <name type="scientific">Fusarium zealandicum</name>
    <dbReference type="NCBI Taxonomy" id="1053134"/>
    <lineage>
        <taxon>Eukaryota</taxon>
        <taxon>Fungi</taxon>
        <taxon>Dikarya</taxon>
        <taxon>Ascomycota</taxon>
        <taxon>Pezizomycotina</taxon>
        <taxon>Sordariomycetes</taxon>
        <taxon>Hypocreomycetidae</taxon>
        <taxon>Hypocreales</taxon>
        <taxon>Nectriaceae</taxon>
        <taxon>Fusarium</taxon>
        <taxon>Fusarium staphyleae species complex</taxon>
    </lineage>
</organism>
<keyword evidence="3" id="KW-1185">Reference proteome</keyword>
<comment type="caution">
    <text evidence="2">The sequence shown here is derived from an EMBL/GenBank/DDBJ whole genome shotgun (WGS) entry which is preliminary data.</text>
</comment>
<reference evidence="2" key="1">
    <citation type="journal article" date="2020" name="BMC Genomics">
        <title>Correction to: Identification and distribution of gene clusters required for synthesis of sphingolipid metabolism inhibitors in diverse species of the filamentous fungus Fusarium.</title>
        <authorList>
            <person name="Kim H.S."/>
            <person name="Lohmar J.M."/>
            <person name="Busman M."/>
            <person name="Brown D.W."/>
            <person name="Naumann T.A."/>
            <person name="Divon H.H."/>
            <person name="Lysoe E."/>
            <person name="Uhlig S."/>
            <person name="Proctor R.H."/>
        </authorList>
    </citation>
    <scope>NUCLEOTIDE SEQUENCE</scope>
    <source>
        <strain evidence="2">NRRL 22465</strain>
    </source>
</reference>
<evidence type="ECO:0000256" key="1">
    <source>
        <dbReference type="SAM" id="MobiDB-lite"/>
    </source>
</evidence>
<dbReference type="EMBL" id="JABEYC010001033">
    <property type="protein sequence ID" value="KAF4970246.1"/>
    <property type="molecule type" value="Genomic_DNA"/>
</dbReference>
<dbReference type="Proteomes" id="UP000635477">
    <property type="component" value="Unassembled WGS sequence"/>
</dbReference>